<feature type="chain" id="PRO_5046313646" evidence="2">
    <location>
        <begin position="19"/>
        <end position="283"/>
    </location>
</feature>
<feature type="signal peptide" evidence="2">
    <location>
        <begin position="1"/>
        <end position="18"/>
    </location>
</feature>
<dbReference type="Gene3D" id="1.25.40.10">
    <property type="entry name" value="Tetratricopeptide repeat domain"/>
    <property type="match status" value="1"/>
</dbReference>
<dbReference type="Pfam" id="PF13428">
    <property type="entry name" value="TPR_14"/>
    <property type="match status" value="1"/>
</dbReference>
<name>A0ABT9H4J1_9SPHN</name>
<proteinExistence type="predicted"/>
<evidence type="ECO:0000313" key="3">
    <source>
        <dbReference type="EMBL" id="MDP4538234.1"/>
    </source>
</evidence>
<feature type="region of interest" description="Disordered" evidence="1">
    <location>
        <begin position="14"/>
        <end position="48"/>
    </location>
</feature>
<keyword evidence="4" id="KW-1185">Reference proteome</keyword>
<dbReference type="Proteomes" id="UP001235664">
    <property type="component" value="Unassembled WGS sequence"/>
</dbReference>
<organism evidence="3 4">
    <name type="scientific">Qipengyuania benthica</name>
    <dbReference type="NCBI Taxonomy" id="3067651"/>
    <lineage>
        <taxon>Bacteria</taxon>
        <taxon>Pseudomonadati</taxon>
        <taxon>Pseudomonadota</taxon>
        <taxon>Alphaproteobacteria</taxon>
        <taxon>Sphingomonadales</taxon>
        <taxon>Erythrobacteraceae</taxon>
        <taxon>Qipengyuania</taxon>
    </lineage>
</organism>
<comment type="caution">
    <text evidence="3">The sequence shown here is derived from an EMBL/GenBank/DDBJ whole genome shotgun (WGS) entry which is preliminary data.</text>
</comment>
<sequence length="283" mass="29527">MSIAAAFLLAMQVGPNPAATPPSSVPPELEEQRARTAASAASQSPSPASRLIECLRLAAKDAEAAYDSAASWRANARDAERPQAAHCQGLALVRMERYAEARDTFAVARGEVGDDNPTYRARLGAMAGNAALAGREAAAAIPHFELAIADANEAGQGDIAAGLEIDLARALVAAERPEEADAALDRAREAAPGDSRAWLLSAKLSRQLGRLMEAQRQVEQAAALAPRDPAVGLEAGVIAALANRPEDARRSFESVLLVAPDGPEADRARAYLAQLSDVGAPQQ</sequence>
<evidence type="ECO:0000256" key="1">
    <source>
        <dbReference type="SAM" id="MobiDB-lite"/>
    </source>
</evidence>
<dbReference type="EMBL" id="JAVAIL010000001">
    <property type="protein sequence ID" value="MDP4538234.1"/>
    <property type="molecule type" value="Genomic_DNA"/>
</dbReference>
<dbReference type="RefSeq" id="WP_305928377.1">
    <property type="nucleotide sequence ID" value="NZ_JAVAIL010000001.1"/>
</dbReference>
<reference evidence="3 4" key="1">
    <citation type="submission" date="2023-08" db="EMBL/GenBank/DDBJ databases">
        <title>genomic of DY56.</title>
        <authorList>
            <person name="Wang Y."/>
        </authorList>
    </citation>
    <scope>NUCLEOTIDE SEQUENCE [LARGE SCALE GENOMIC DNA]</scope>
    <source>
        <strain evidence="3 4">DY56-A-20</strain>
    </source>
</reference>
<gene>
    <name evidence="3" type="ORF">Q9K01_01150</name>
</gene>
<dbReference type="PANTHER" id="PTHR12558:SF33">
    <property type="entry name" value="BLL7664 PROTEIN"/>
    <property type="match status" value="1"/>
</dbReference>
<accession>A0ABT9H4J1</accession>
<feature type="compositionally biased region" description="Low complexity" evidence="1">
    <location>
        <begin position="37"/>
        <end position="48"/>
    </location>
</feature>
<dbReference type="SUPFAM" id="SSF48452">
    <property type="entry name" value="TPR-like"/>
    <property type="match status" value="1"/>
</dbReference>
<dbReference type="PANTHER" id="PTHR12558">
    <property type="entry name" value="CELL DIVISION CYCLE 16,23,27"/>
    <property type="match status" value="1"/>
</dbReference>
<evidence type="ECO:0000256" key="2">
    <source>
        <dbReference type="SAM" id="SignalP"/>
    </source>
</evidence>
<evidence type="ECO:0000313" key="4">
    <source>
        <dbReference type="Proteomes" id="UP001235664"/>
    </source>
</evidence>
<protein>
    <submittedName>
        <fullName evidence="3">Tetratricopeptide repeat protein</fullName>
    </submittedName>
</protein>
<keyword evidence="2" id="KW-0732">Signal</keyword>
<dbReference type="InterPro" id="IPR011990">
    <property type="entry name" value="TPR-like_helical_dom_sf"/>
</dbReference>